<evidence type="ECO:0000313" key="1">
    <source>
        <dbReference type="Proteomes" id="UP000887580"/>
    </source>
</evidence>
<name>A0AC35FL50_9BILA</name>
<organism evidence="1 2">
    <name type="scientific">Panagrolaimus sp. PS1159</name>
    <dbReference type="NCBI Taxonomy" id="55785"/>
    <lineage>
        <taxon>Eukaryota</taxon>
        <taxon>Metazoa</taxon>
        <taxon>Ecdysozoa</taxon>
        <taxon>Nematoda</taxon>
        <taxon>Chromadorea</taxon>
        <taxon>Rhabditida</taxon>
        <taxon>Tylenchina</taxon>
        <taxon>Panagrolaimomorpha</taxon>
        <taxon>Panagrolaimoidea</taxon>
        <taxon>Panagrolaimidae</taxon>
        <taxon>Panagrolaimus</taxon>
    </lineage>
</organism>
<dbReference type="Proteomes" id="UP000887580">
    <property type="component" value="Unplaced"/>
</dbReference>
<reference evidence="2" key="1">
    <citation type="submission" date="2022-11" db="UniProtKB">
        <authorList>
            <consortium name="WormBaseParasite"/>
        </authorList>
    </citation>
    <scope>IDENTIFICATION</scope>
</reference>
<accession>A0AC35FL50</accession>
<dbReference type="WBParaSite" id="PS1159_v2.g18616.t1">
    <property type="protein sequence ID" value="PS1159_v2.g18616.t1"/>
    <property type="gene ID" value="PS1159_v2.g18616"/>
</dbReference>
<evidence type="ECO:0000313" key="2">
    <source>
        <dbReference type="WBParaSite" id="PS1159_v2.g18616.t1"/>
    </source>
</evidence>
<proteinExistence type="predicted"/>
<protein>
    <submittedName>
        <fullName evidence="2">Uncharacterized protein</fullName>
    </submittedName>
</protein>
<sequence length="384" mass="44633">MIRNRELWEQCADWLIEAKIELPNQSSKLQLRDLAASLKDGVRLCKLANTLKPGCVEYRHIYNIQGSEFTQEKNVLLFINALRDSFGFKDADLFDPSDLTQFEGFKKVIHTLSRLSHTFEAVNRGLKPFPEATSPSSFSSISSGEDIYCNLQNQIDPDDEAIYGHCHYKNESENNNDEIYDRIVAHRPGKSEFEKFVPTSKRQFQIKELLETETNYLKNCLEMLINDFFRPLKNCLSTADYQKIFRNIHDIYLLHSSFHQNLQTAVHKALGITKNNDSIDSNNSSNIEIMGIGDVFVKHKSQFLQYSIYCAQMDEARETLDFVEKNEAHARRKIQDLLKESKTDFRLQDLLSVPFQRLCKYHLLLQVRILLLEINILKYAVKFT</sequence>